<evidence type="ECO:0000313" key="4">
    <source>
        <dbReference type="Proteomes" id="UP000463949"/>
    </source>
</evidence>
<feature type="compositionally biased region" description="Polar residues" evidence="1">
    <location>
        <begin position="298"/>
        <end position="312"/>
    </location>
</feature>
<name>A0A857GM85_9GAMM</name>
<gene>
    <name evidence="3" type="ORF">CTT34_12520</name>
</gene>
<organism evidence="3 4">
    <name type="scientific">Vreelandella aquamarina</name>
    <dbReference type="NCBI Taxonomy" id="77097"/>
    <lineage>
        <taxon>Bacteria</taxon>
        <taxon>Pseudomonadati</taxon>
        <taxon>Pseudomonadota</taxon>
        <taxon>Gammaproteobacteria</taxon>
        <taxon>Oceanospirillales</taxon>
        <taxon>Halomonadaceae</taxon>
        <taxon>Vreelandella</taxon>
    </lineage>
</organism>
<reference evidence="3 4" key="1">
    <citation type="submission" date="2017-10" db="EMBL/GenBank/DDBJ databases">
        <title>Coral associated bacteria.</title>
        <authorList>
            <person name="Wang X."/>
        </authorList>
    </citation>
    <scope>NUCLEOTIDE SEQUENCE [LARGE SCALE GENOMIC DNA]</scope>
    <source>
        <strain evidence="3 4">SCSIO 43005</strain>
    </source>
</reference>
<accession>A0A857GM85</accession>
<evidence type="ECO:0000313" key="3">
    <source>
        <dbReference type="EMBL" id="QHD50448.1"/>
    </source>
</evidence>
<proteinExistence type="predicted"/>
<keyword evidence="2" id="KW-0732">Signal</keyword>
<dbReference type="OrthoDB" id="6173968at2"/>
<feature type="signal peptide" evidence="2">
    <location>
        <begin position="1"/>
        <end position="24"/>
    </location>
</feature>
<dbReference type="EMBL" id="CP024621">
    <property type="protein sequence ID" value="QHD50448.1"/>
    <property type="molecule type" value="Genomic_DNA"/>
</dbReference>
<protein>
    <recommendedName>
        <fullName evidence="5">DUF945 domain-containing protein</fullName>
    </recommendedName>
</protein>
<sequence>MQAKVVKWGAAGVSLWLVAGAAQASLQQLEADLQAELASDGASMVIGQLVEEANSYVAEDVAITYANGDLLSIDRYRVDGRYAQPASITLDGISMTELGFDSPVLTVGELVLREPGAAVPMLEAFEAEGSIINALSLSDITFRLEGSLADELAAELESQALAGVLSIDSLELEDASSRAVGLIALQGVSGELNDLANGISGTLALGDMRIEALEGLDRPGEESLKHAELHGFSLTGEQWSVLLDNAWVKGNSYVGEAGFSGAEFDLGELIHLVPPTEREELQALNRVLTGGTGRLSAEGQSASQWQESPSNEPSHRNRLTSEGYLQLDGAGGLEFSMDVPISLPKGATLEEATQNPALFEAATLYGGHVSVAYRDEGMLPRMATELAAQEGISEEQAISQAWAQAQQLGPLLGPQITKLMVGMVDIMAGHAQSLTVDVELPNPFMLNQFILNPMGSSERLTFTFELK</sequence>
<evidence type="ECO:0008006" key="5">
    <source>
        <dbReference type="Google" id="ProtNLM"/>
    </source>
</evidence>
<dbReference type="AlphaFoldDB" id="A0A857GM85"/>
<evidence type="ECO:0000256" key="1">
    <source>
        <dbReference type="SAM" id="MobiDB-lite"/>
    </source>
</evidence>
<feature type="chain" id="PRO_5032704312" description="DUF945 domain-containing protein" evidence="2">
    <location>
        <begin position="25"/>
        <end position="467"/>
    </location>
</feature>
<dbReference type="KEGG" id="hmd:CTT34_12520"/>
<evidence type="ECO:0000256" key="2">
    <source>
        <dbReference type="SAM" id="SignalP"/>
    </source>
</evidence>
<feature type="region of interest" description="Disordered" evidence="1">
    <location>
        <begin position="292"/>
        <end position="317"/>
    </location>
</feature>
<dbReference type="Proteomes" id="UP000463949">
    <property type="component" value="Chromosome"/>
</dbReference>
<dbReference type="RefSeq" id="WP_159342728.1">
    <property type="nucleotide sequence ID" value="NZ_CP024621.1"/>
</dbReference>